<keyword evidence="2" id="KW-1185">Reference proteome</keyword>
<organism evidence="1 2">
    <name type="scientific">Dufourea novaeangliae</name>
    <name type="common">Sweat bee</name>
    <dbReference type="NCBI Taxonomy" id="178035"/>
    <lineage>
        <taxon>Eukaryota</taxon>
        <taxon>Metazoa</taxon>
        <taxon>Ecdysozoa</taxon>
        <taxon>Arthropoda</taxon>
        <taxon>Hexapoda</taxon>
        <taxon>Insecta</taxon>
        <taxon>Pterygota</taxon>
        <taxon>Neoptera</taxon>
        <taxon>Endopterygota</taxon>
        <taxon>Hymenoptera</taxon>
        <taxon>Apocrita</taxon>
        <taxon>Aculeata</taxon>
        <taxon>Apoidea</taxon>
        <taxon>Anthophila</taxon>
        <taxon>Halictidae</taxon>
        <taxon>Rophitinae</taxon>
        <taxon>Dufourea</taxon>
    </lineage>
</organism>
<gene>
    <name evidence="1" type="ORF">WN55_02613</name>
</gene>
<evidence type="ECO:0000313" key="2">
    <source>
        <dbReference type="Proteomes" id="UP000076502"/>
    </source>
</evidence>
<evidence type="ECO:0000313" key="1">
    <source>
        <dbReference type="EMBL" id="KZC11199.1"/>
    </source>
</evidence>
<proteinExistence type="predicted"/>
<name>A0A154PH68_DUFNO</name>
<dbReference type="PROSITE" id="PS50096">
    <property type="entry name" value="IQ"/>
    <property type="match status" value="1"/>
</dbReference>
<protein>
    <submittedName>
        <fullName evidence="1">Uncharacterized protein</fullName>
    </submittedName>
</protein>
<reference evidence="1 2" key="1">
    <citation type="submission" date="2015-07" db="EMBL/GenBank/DDBJ databases">
        <title>The genome of Dufourea novaeangliae.</title>
        <authorList>
            <person name="Pan H."/>
            <person name="Kapheim K."/>
        </authorList>
    </citation>
    <scope>NUCLEOTIDE SEQUENCE [LARGE SCALE GENOMIC DNA]</scope>
    <source>
        <strain evidence="1">0120121106</strain>
        <tissue evidence="1">Whole body</tissue>
    </source>
</reference>
<dbReference type="EMBL" id="KQ434904">
    <property type="protein sequence ID" value="KZC11199.1"/>
    <property type="molecule type" value="Genomic_DNA"/>
</dbReference>
<dbReference type="Proteomes" id="UP000076502">
    <property type="component" value="Unassembled WGS sequence"/>
</dbReference>
<sequence>MSRMIPTLQNPCQYGPTEFRVVPTPVLPLPPNHVLLYCLCPCGAHRTHFTIHRNVLLTQIGRNQSITQHVRAQPHLQRLAEIQLQARFRRYISRKEHRHPAPLDLDQEEDIDR</sequence>
<accession>A0A154PH68</accession>
<dbReference type="AlphaFoldDB" id="A0A154PH68"/>